<reference evidence="1 2" key="1">
    <citation type="submission" date="2020-02" db="EMBL/GenBank/DDBJ databases">
        <authorList>
            <person name="Ma Q."/>
            <person name="Huang Y."/>
            <person name="Song X."/>
            <person name="Pei D."/>
        </authorList>
    </citation>
    <scope>NUCLEOTIDE SEQUENCE [LARGE SCALE GENOMIC DNA]</scope>
    <source>
        <strain evidence="1">Sxm20200214</strain>
        <tissue evidence="1">Leaf</tissue>
    </source>
</reference>
<name>A0A8X8BAC6_BRACI</name>
<sequence>MERDLFGDLIGRVSSCSDRRPRRGSHRIFVSVGLQDSDGAFPRFFGSNRKVIFFFSFFNACDCLMFGLCSDRNISVYLLFIRFDLVYRWRRSSPRRLRSSRRRRPSSPRLGRSCLTVATDLFHGGSPLIEGFVDPRFKRKSRE</sequence>
<protein>
    <submittedName>
        <fullName evidence="1">Uncharacterized protein</fullName>
    </submittedName>
</protein>
<proteinExistence type="predicted"/>
<comment type="caution">
    <text evidence="1">The sequence shown here is derived from an EMBL/GenBank/DDBJ whole genome shotgun (WGS) entry which is preliminary data.</text>
</comment>
<dbReference type="Proteomes" id="UP000886595">
    <property type="component" value="Unassembled WGS sequence"/>
</dbReference>
<accession>A0A8X8BAC6</accession>
<gene>
    <name evidence="1" type="ORF">Bca52824_010050</name>
</gene>
<organism evidence="1 2">
    <name type="scientific">Brassica carinata</name>
    <name type="common">Ethiopian mustard</name>
    <name type="synonym">Abyssinian cabbage</name>
    <dbReference type="NCBI Taxonomy" id="52824"/>
    <lineage>
        <taxon>Eukaryota</taxon>
        <taxon>Viridiplantae</taxon>
        <taxon>Streptophyta</taxon>
        <taxon>Embryophyta</taxon>
        <taxon>Tracheophyta</taxon>
        <taxon>Spermatophyta</taxon>
        <taxon>Magnoliopsida</taxon>
        <taxon>eudicotyledons</taxon>
        <taxon>Gunneridae</taxon>
        <taxon>Pentapetalae</taxon>
        <taxon>rosids</taxon>
        <taxon>malvids</taxon>
        <taxon>Brassicales</taxon>
        <taxon>Brassicaceae</taxon>
        <taxon>Brassiceae</taxon>
        <taxon>Brassica</taxon>
    </lineage>
</organism>
<evidence type="ECO:0000313" key="1">
    <source>
        <dbReference type="EMBL" id="KAG2327322.1"/>
    </source>
</evidence>
<dbReference type="EMBL" id="JAAMPC010000002">
    <property type="protein sequence ID" value="KAG2327322.1"/>
    <property type="molecule type" value="Genomic_DNA"/>
</dbReference>
<evidence type="ECO:0000313" key="2">
    <source>
        <dbReference type="Proteomes" id="UP000886595"/>
    </source>
</evidence>
<keyword evidence="2" id="KW-1185">Reference proteome</keyword>
<dbReference type="AlphaFoldDB" id="A0A8X8BAC6"/>